<protein>
    <submittedName>
        <fullName evidence="1">Uncharacterized protein</fullName>
    </submittedName>
</protein>
<organism evidence="2">
    <name type="scientific">Volvox carteri f. nagariensis</name>
    <dbReference type="NCBI Taxonomy" id="3068"/>
    <lineage>
        <taxon>Eukaryota</taxon>
        <taxon>Viridiplantae</taxon>
        <taxon>Chlorophyta</taxon>
        <taxon>core chlorophytes</taxon>
        <taxon>Chlorophyceae</taxon>
        <taxon>CS clade</taxon>
        <taxon>Chlamydomonadales</taxon>
        <taxon>Volvocaceae</taxon>
        <taxon>Volvox</taxon>
    </lineage>
</organism>
<gene>
    <name evidence="1" type="ORF">VOLCADRAFT_89990</name>
</gene>
<reference evidence="1 2" key="1">
    <citation type="journal article" date="2010" name="Science">
        <title>Genomic analysis of organismal complexity in the multicellular green alga Volvox carteri.</title>
        <authorList>
            <person name="Prochnik S.E."/>
            <person name="Umen J."/>
            <person name="Nedelcu A.M."/>
            <person name="Hallmann A."/>
            <person name="Miller S.M."/>
            <person name="Nishii I."/>
            <person name="Ferris P."/>
            <person name="Kuo A."/>
            <person name="Mitros T."/>
            <person name="Fritz-Laylin L.K."/>
            <person name="Hellsten U."/>
            <person name="Chapman J."/>
            <person name="Simakov O."/>
            <person name="Rensing S.A."/>
            <person name="Terry A."/>
            <person name="Pangilinan J."/>
            <person name="Kapitonov V."/>
            <person name="Jurka J."/>
            <person name="Salamov A."/>
            <person name="Shapiro H."/>
            <person name="Schmutz J."/>
            <person name="Grimwood J."/>
            <person name="Lindquist E."/>
            <person name="Lucas S."/>
            <person name="Grigoriev I.V."/>
            <person name="Schmitt R."/>
            <person name="Kirk D."/>
            <person name="Rokhsar D.S."/>
        </authorList>
    </citation>
    <scope>NUCLEOTIDE SEQUENCE [LARGE SCALE GENOMIC DNA]</scope>
    <source>
        <strain evidence="2">f. Nagariensis / Eve</strain>
    </source>
</reference>
<proteinExistence type="predicted"/>
<name>D8TT71_VOLCA</name>
<dbReference type="InParanoid" id="D8TT71"/>
<keyword evidence="2" id="KW-1185">Reference proteome</keyword>
<dbReference type="RefSeq" id="XP_002949592.1">
    <property type="nucleotide sequence ID" value="XM_002949546.1"/>
</dbReference>
<dbReference type="EMBL" id="GL378336">
    <property type="protein sequence ID" value="EFJ49144.1"/>
    <property type="molecule type" value="Genomic_DNA"/>
</dbReference>
<sequence length="102" mass="11082">MGAPASSARHRAALALAGGGRSAPVGVRSVYKIRVVRGPCLAVRHGGTPGRWATTGVQRHPNKGPTWSPLRMWASLECYARLPPARWARCVNYKCQVFSWSV</sequence>
<dbReference type="KEGG" id="vcn:VOLCADRAFT_89990"/>
<dbReference type="AlphaFoldDB" id="D8TT71"/>
<accession>D8TT71</accession>
<dbReference type="GeneID" id="9618763"/>
<evidence type="ECO:0000313" key="2">
    <source>
        <dbReference type="Proteomes" id="UP000001058"/>
    </source>
</evidence>
<dbReference type="Proteomes" id="UP000001058">
    <property type="component" value="Unassembled WGS sequence"/>
</dbReference>
<evidence type="ECO:0000313" key="1">
    <source>
        <dbReference type="EMBL" id="EFJ49144.1"/>
    </source>
</evidence>